<evidence type="ECO:0000256" key="3">
    <source>
        <dbReference type="ARBA" id="ARBA00023082"/>
    </source>
</evidence>
<feature type="domain" description="RNA polymerase sigma-70 region 2" evidence="6">
    <location>
        <begin position="23"/>
        <end position="87"/>
    </location>
</feature>
<keyword evidence="9" id="KW-1185">Reference proteome</keyword>
<dbReference type="GO" id="GO:0003677">
    <property type="term" value="F:DNA binding"/>
    <property type="evidence" value="ECO:0007669"/>
    <property type="project" value="UniProtKB-KW"/>
</dbReference>
<evidence type="ECO:0000256" key="2">
    <source>
        <dbReference type="ARBA" id="ARBA00023015"/>
    </source>
</evidence>
<keyword evidence="2" id="KW-0805">Transcription regulation</keyword>
<sequence length="304" mass="33827">MDTDGQLAGAARGGDVAAFAVLAERHRAAMRVTAIGVLGYTDEVDDAVQDAMITAFRQVGSLREPDAAGAWLRAITRNACRMRLRTRVPAPVADPEPWLPVVDGPDELLDRAGTRDWVWHAIARLSDPIREVMLLRYFTGMSSYAQISQLCGVGVDTVAGRLRDGRRILARALRETAGDAFRAADVEARARRREAEQHFAMIHAGGYHRVIDDWFRPDLSVVFMGWLHGDRDTARDMIDRTMGAGVTVSLHDAVGSRDVVLWEGDFINPSYDPEHCPPRFAWLLRLREGRVARLGVAYDTTPRR</sequence>
<dbReference type="AlphaFoldDB" id="A0AAE3VU30"/>
<accession>A0AAE3VU30</accession>
<dbReference type="Gene3D" id="1.10.1740.10">
    <property type="match status" value="1"/>
</dbReference>
<dbReference type="InterPro" id="IPR013249">
    <property type="entry name" value="RNA_pol_sigma70_r4_t2"/>
</dbReference>
<dbReference type="SUPFAM" id="SSF88946">
    <property type="entry name" value="Sigma2 domain of RNA polymerase sigma factors"/>
    <property type="match status" value="1"/>
</dbReference>
<protein>
    <submittedName>
        <fullName evidence="8">RNA polymerase sigma-70 factor (ECF subfamily)</fullName>
    </submittedName>
</protein>
<dbReference type="PANTHER" id="PTHR43133:SF8">
    <property type="entry name" value="RNA POLYMERASE SIGMA FACTOR HI_1459-RELATED"/>
    <property type="match status" value="1"/>
</dbReference>
<feature type="domain" description="RNA polymerase sigma factor 70 region 4 type 2" evidence="7">
    <location>
        <begin position="116"/>
        <end position="167"/>
    </location>
</feature>
<keyword evidence="4" id="KW-0238">DNA-binding</keyword>
<keyword evidence="3" id="KW-0731">Sigma factor</keyword>
<evidence type="ECO:0000313" key="9">
    <source>
        <dbReference type="Proteomes" id="UP001240236"/>
    </source>
</evidence>
<keyword evidence="5" id="KW-0804">Transcription</keyword>
<dbReference type="SUPFAM" id="SSF88659">
    <property type="entry name" value="Sigma3 and sigma4 domains of RNA polymerase sigma factors"/>
    <property type="match status" value="1"/>
</dbReference>
<dbReference type="InterPro" id="IPR039425">
    <property type="entry name" value="RNA_pol_sigma-70-like"/>
</dbReference>
<dbReference type="InterPro" id="IPR013325">
    <property type="entry name" value="RNA_pol_sigma_r2"/>
</dbReference>
<evidence type="ECO:0000256" key="4">
    <source>
        <dbReference type="ARBA" id="ARBA00023125"/>
    </source>
</evidence>
<gene>
    <name evidence="8" type="ORF">J2S42_000353</name>
</gene>
<evidence type="ECO:0000313" key="8">
    <source>
        <dbReference type="EMBL" id="MDQ0363684.1"/>
    </source>
</evidence>
<dbReference type="RefSeq" id="WP_307234502.1">
    <property type="nucleotide sequence ID" value="NZ_JAUSUZ010000001.1"/>
</dbReference>
<dbReference type="GO" id="GO:0006352">
    <property type="term" value="P:DNA-templated transcription initiation"/>
    <property type="evidence" value="ECO:0007669"/>
    <property type="project" value="InterPro"/>
</dbReference>
<dbReference type="InterPro" id="IPR013324">
    <property type="entry name" value="RNA_pol_sigma_r3/r4-like"/>
</dbReference>
<evidence type="ECO:0000256" key="1">
    <source>
        <dbReference type="ARBA" id="ARBA00010641"/>
    </source>
</evidence>
<proteinExistence type="inferred from homology"/>
<evidence type="ECO:0000259" key="6">
    <source>
        <dbReference type="Pfam" id="PF04542"/>
    </source>
</evidence>
<evidence type="ECO:0000256" key="5">
    <source>
        <dbReference type="ARBA" id="ARBA00023163"/>
    </source>
</evidence>
<dbReference type="InterPro" id="IPR007627">
    <property type="entry name" value="RNA_pol_sigma70_r2"/>
</dbReference>
<dbReference type="Pfam" id="PF08281">
    <property type="entry name" value="Sigma70_r4_2"/>
    <property type="match status" value="1"/>
</dbReference>
<reference evidence="8 9" key="1">
    <citation type="submission" date="2023-07" db="EMBL/GenBank/DDBJ databases">
        <title>Sequencing the genomes of 1000 actinobacteria strains.</title>
        <authorList>
            <person name="Klenk H.-P."/>
        </authorList>
    </citation>
    <scope>NUCLEOTIDE SEQUENCE [LARGE SCALE GENOMIC DNA]</scope>
    <source>
        <strain evidence="8 9">DSM 44709</strain>
    </source>
</reference>
<dbReference type="PANTHER" id="PTHR43133">
    <property type="entry name" value="RNA POLYMERASE ECF-TYPE SIGMA FACTO"/>
    <property type="match status" value="1"/>
</dbReference>
<evidence type="ECO:0000259" key="7">
    <source>
        <dbReference type="Pfam" id="PF08281"/>
    </source>
</evidence>
<dbReference type="InterPro" id="IPR036388">
    <property type="entry name" value="WH-like_DNA-bd_sf"/>
</dbReference>
<organism evidence="8 9">
    <name type="scientific">Catenuloplanes indicus</name>
    <dbReference type="NCBI Taxonomy" id="137267"/>
    <lineage>
        <taxon>Bacteria</taxon>
        <taxon>Bacillati</taxon>
        <taxon>Actinomycetota</taxon>
        <taxon>Actinomycetes</taxon>
        <taxon>Micromonosporales</taxon>
        <taxon>Micromonosporaceae</taxon>
        <taxon>Catenuloplanes</taxon>
    </lineage>
</organism>
<dbReference type="InterPro" id="IPR014284">
    <property type="entry name" value="RNA_pol_sigma-70_dom"/>
</dbReference>
<dbReference type="Proteomes" id="UP001240236">
    <property type="component" value="Unassembled WGS sequence"/>
</dbReference>
<comment type="similarity">
    <text evidence="1">Belongs to the sigma-70 factor family. ECF subfamily.</text>
</comment>
<dbReference type="NCBIfam" id="TIGR02937">
    <property type="entry name" value="sigma70-ECF"/>
    <property type="match status" value="1"/>
</dbReference>
<comment type="caution">
    <text evidence="8">The sequence shown here is derived from an EMBL/GenBank/DDBJ whole genome shotgun (WGS) entry which is preliminary data.</text>
</comment>
<name>A0AAE3VU30_9ACTN</name>
<dbReference type="Gene3D" id="1.10.10.10">
    <property type="entry name" value="Winged helix-like DNA-binding domain superfamily/Winged helix DNA-binding domain"/>
    <property type="match status" value="1"/>
</dbReference>
<dbReference type="EMBL" id="JAUSUZ010000001">
    <property type="protein sequence ID" value="MDQ0363684.1"/>
    <property type="molecule type" value="Genomic_DNA"/>
</dbReference>
<dbReference type="Pfam" id="PF04542">
    <property type="entry name" value="Sigma70_r2"/>
    <property type="match status" value="1"/>
</dbReference>
<dbReference type="GO" id="GO:0016987">
    <property type="term" value="F:sigma factor activity"/>
    <property type="evidence" value="ECO:0007669"/>
    <property type="project" value="UniProtKB-KW"/>
</dbReference>